<reference evidence="1 2" key="1">
    <citation type="submission" date="2018-07" db="EMBL/GenBank/DDBJ databases">
        <title>Chryseobacterium lacus sp. nov., isolated from lake water.</title>
        <authorList>
            <person name="Li C.-M."/>
        </authorList>
    </citation>
    <scope>NUCLEOTIDE SEQUENCE [LARGE SCALE GENOMIC DNA]</scope>
    <source>
        <strain evidence="1 2">YLOS41</strain>
    </source>
</reference>
<name>A0A368N627_9FLAO</name>
<proteinExistence type="predicted"/>
<dbReference type="PROSITE" id="PS51257">
    <property type="entry name" value="PROKAR_LIPOPROTEIN"/>
    <property type="match status" value="1"/>
</dbReference>
<evidence type="ECO:0000313" key="2">
    <source>
        <dbReference type="Proteomes" id="UP000252172"/>
    </source>
</evidence>
<keyword evidence="2" id="KW-1185">Reference proteome</keyword>
<sequence length="165" mass="18608">MKLFKTLGFVIVFFAITGCTKKENVTETDFTDSLSIENPVVEDSIIVPELSLQTFGFPQEVEGCSCYFAENKTDFEKENFLYVDDYGNSAYIKVDGKLIKIPMEEGDFDPSNFNKNIENEDYSISMSGRKTDEGDETMQFEGVMTVKEKKTGREFTSSVFGECGC</sequence>
<dbReference type="Proteomes" id="UP000252172">
    <property type="component" value="Unassembled WGS sequence"/>
</dbReference>
<organism evidence="1 2">
    <name type="scientific">Chryseobacterium lacus</name>
    <dbReference type="NCBI Taxonomy" id="2058346"/>
    <lineage>
        <taxon>Bacteria</taxon>
        <taxon>Pseudomonadati</taxon>
        <taxon>Bacteroidota</taxon>
        <taxon>Flavobacteriia</taxon>
        <taxon>Flavobacteriales</taxon>
        <taxon>Weeksellaceae</taxon>
        <taxon>Chryseobacterium group</taxon>
        <taxon>Chryseobacterium</taxon>
    </lineage>
</organism>
<comment type="caution">
    <text evidence="1">The sequence shown here is derived from an EMBL/GenBank/DDBJ whole genome shotgun (WGS) entry which is preliminary data.</text>
</comment>
<evidence type="ECO:0000313" key="1">
    <source>
        <dbReference type="EMBL" id="RCU44719.1"/>
    </source>
</evidence>
<protein>
    <submittedName>
        <fullName evidence="1">Uncharacterized protein</fullName>
    </submittedName>
</protein>
<dbReference type="OrthoDB" id="838474at2"/>
<gene>
    <name evidence="1" type="ORF">DQ356_00375</name>
</gene>
<dbReference type="AlphaFoldDB" id="A0A368N627"/>
<dbReference type="RefSeq" id="WP_114302495.1">
    <property type="nucleotide sequence ID" value="NZ_QPIE01000001.1"/>
</dbReference>
<accession>A0A368N627</accession>
<dbReference type="EMBL" id="QPIE01000001">
    <property type="protein sequence ID" value="RCU44719.1"/>
    <property type="molecule type" value="Genomic_DNA"/>
</dbReference>